<dbReference type="SUPFAM" id="SSF53822">
    <property type="entry name" value="Periplasmic binding protein-like I"/>
    <property type="match status" value="1"/>
</dbReference>
<dbReference type="PROSITE" id="PS00107">
    <property type="entry name" value="PROTEIN_KINASE_ATP"/>
    <property type="match status" value="1"/>
</dbReference>
<dbReference type="PROSITE" id="PS00108">
    <property type="entry name" value="PROTEIN_KINASE_ST"/>
    <property type="match status" value="1"/>
</dbReference>
<dbReference type="Proteomes" id="UP000653644">
    <property type="component" value="Unassembled WGS sequence"/>
</dbReference>
<evidence type="ECO:0000256" key="4">
    <source>
        <dbReference type="ARBA" id="ARBA00022741"/>
    </source>
</evidence>
<comment type="similarity">
    <text evidence="1">Belongs to the leucine-binding protein family.</text>
</comment>
<evidence type="ECO:0000256" key="6">
    <source>
        <dbReference type="ARBA" id="ARBA00022840"/>
    </source>
</evidence>
<dbReference type="CDD" id="cd14014">
    <property type="entry name" value="STKc_PknB_like"/>
    <property type="match status" value="1"/>
</dbReference>
<dbReference type="SUPFAM" id="SSF56112">
    <property type="entry name" value="Protein kinase-like (PK-like)"/>
    <property type="match status" value="1"/>
</dbReference>
<keyword evidence="3" id="KW-0732">Signal</keyword>
<dbReference type="InterPro" id="IPR028081">
    <property type="entry name" value="Leu-bd"/>
</dbReference>
<sequence length="717" mass="75525">MTVRPLSAQDPESVGGYRLLARIGAGGMGVVYLARSEGGALAALKVIRAEHAADPGFRARFRREAHAAARVDGRWTAPVTAADPEATEPWIATAFVPGPSLAETVAEHGPLPPDTVRALGARLAEALAAVHAAGLVHRDIKPGNVLLALDGPRLIDFGIARAGGATALTATDVVIGTPGYLSPEQARARDEEVGPPSDVFSLGCVLAYAATGRPPFGRGTAPAVIYRTVHESPDLDAITEDGLRILVARCLAKDPAARPTVPELRAGLGDFGTDDWLPPGLPAVIAARSAQVLHLPEPERPTAPGTLVDESPTPSRRRLLVLGGAAAVVLAAGGSTAAWLTGRSDGPSTVTSRRRRTVAVQADLSGSGKTLGTSVERGVRLAVEQHNARADRRFDLVLTVLDDAGDADRAEEVARRLVTDSRVCAVIGPTSDATALAAQDRYKKALLPMVTAWAGSDALYAAVDMRNPTSSVFQLCPSDSAIGAPLVRYLTSLHPAHRTFLVEDQAARDYSWLIAHTLVANPPPHGTVTRHQVAADTDDFGPAVAAALAARAQAVVYCGDSSRRAASCARALRAAGFTGTPAATQAVLTPEFLRAAGAAAEGWVFSATFVDPARLTPAARFVRSFKKRYGVQSVGWGAAEAYDALGLVAHVLDTVGTGPVDWSNLTRRLRTVSYRGITRRIAFRKHIGEVEEEPGLFLWRVERGTPLFLGQYQEARV</sequence>
<dbReference type="RefSeq" id="WP_373315955.1">
    <property type="nucleotide sequence ID" value="NZ_BMVN01000084.1"/>
</dbReference>
<evidence type="ECO:0000313" key="11">
    <source>
        <dbReference type="Proteomes" id="UP000653644"/>
    </source>
</evidence>
<keyword evidence="4 7" id="KW-0547">Nucleotide-binding</keyword>
<dbReference type="CDD" id="cd06342">
    <property type="entry name" value="PBP1_ABC_LIVBP-like"/>
    <property type="match status" value="1"/>
</dbReference>
<dbReference type="InterPro" id="IPR011009">
    <property type="entry name" value="Kinase-like_dom_sf"/>
</dbReference>
<dbReference type="InterPro" id="IPR017441">
    <property type="entry name" value="Protein_kinase_ATP_BS"/>
</dbReference>
<evidence type="ECO:0000256" key="5">
    <source>
        <dbReference type="ARBA" id="ARBA00022777"/>
    </source>
</evidence>
<keyword evidence="2" id="KW-0808">Transferase</keyword>
<dbReference type="InterPro" id="IPR008271">
    <property type="entry name" value="Ser/Thr_kinase_AS"/>
</dbReference>
<dbReference type="InterPro" id="IPR000719">
    <property type="entry name" value="Prot_kinase_dom"/>
</dbReference>
<evidence type="ECO:0000256" key="2">
    <source>
        <dbReference type="ARBA" id="ARBA00022679"/>
    </source>
</evidence>
<organism evidence="10 11">
    <name type="scientific">Streptomyces canarius</name>
    <dbReference type="NCBI Taxonomy" id="285453"/>
    <lineage>
        <taxon>Bacteria</taxon>
        <taxon>Bacillati</taxon>
        <taxon>Actinomycetota</taxon>
        <taxon>Actinomycetes</taxon>
        <taxon>Kitasatosporales</taxon>
        <taxon>Streptomycetaceae</taxon>
        <taxon>Streptomyces</taxon>
    </lineage>
</organism>
<dbReference type="Gene3D" id="3.40.50.2300">
    <property type="match status" value="2"/>
</dbReference>
<dbReference type="PANTHER" id="PTHR43289">
    <property type="entry name" value="MITOGEN-ACTIVATED PROTEIN KINASE KINASE KINASE 20-RELATED"/>
    <property type="match status" value="1"/>
</dbReference>
<dbReference type="SMART" id="SM00220">
    <property type="entry name" value="S_TKc"/>
    <property type="match status" value="1"/>
</dbReference>
<dbReference type="InterPro" id="IPR001763">
    <property type="entry name" value="Rhodanese-like_dom"/>
</dbReference>
<dbReference type="Gene3D" id="1.10.510.10">
    <property type="entry name" value="Transferase(Phosphotransferase) domain 1"/>
    <property type="match status" value="1"/>
</dbReference>
<dbReference type="InterPro" id="IPR028082">
    <property type="entry name" value="Peripla_BP_I"/>
</dbReference>
<keyword evidence="5" id="KW-0418">Kinase</keyword>
<feature type="binding site" evidence="7">
    <location>
        <position position="45"/>
    </location>
    <ligand>
        <name>ATP</name>
        <dbReference type="ChEBI" id="CHEBI:30616"/>
    </ligand>
</feature>
<name>A0ABQ3DGS0_9ACTN</name>
<evidence type="ECO:0000256" key="3">
    <source>
        <dbReference type="ARBA" id="ARBA00022729"/>
    </source>
</evidence>
<dbReference type="Gene3D" id="3.30.200.20">
    <property type="entry name" value="Phosphorylase Kinase, domain 1"/>
    <property type="match status" value="1"/>
</dbReference>
<dbReference type="EMBL" id="BMVN01000084">
    <property type="protein sequence ID" value="GHA72208.1"/>
    <property type="molecule type" value="Genomic_DNA"/>
</dbReference>
<keyword evidence="11" id="KW-1185">Reference proteome</keyword>
<evidence type="ECO:0000259" key="8">
    <source>
        <dbReference type="PROSITE" id="PS50011"/>
    </source>
</evidence>
<accession>A0ABQ3DGS0</accession>
<gene>
    <name evidence="10" type="ORF">GCM10010345_88990</name>
</gene>
<comment type="caution">
    <text evidence="10">The sequence shown here is derived from an EMBL/GenBank/DDBJ whole genome shotgun (WGS) entry which is preliminary data.</text>
</comment>
<evidence type="ECO:0000259" key="9">
    <source>
        <dbReference type="PROSITE" id="PS50206"/>
    </source>
</evidence>
<feature type="domain" description="Protein kinase" evidence="8">
    <location>
        <begin position="17"/>
        <end position="277"/>
    </location>
</feature>
<dbReference type="Pfam" id="PF13458">
    <property type="entry name" value="Peripla_BP_6"/>
    <property type="match status" value="1"/>
</dbReference>
<evidence type="ECO:0000256" key="7">
    <source>
        <dbReference type="PROSITE-ProRule" id="PRU10141"/>
    </source>
</evidence>
<feature type="domain" description="Rhodanese" evidence="9">
    <location>
        <begin position="555"/>
        <end position="592"/>
    </location>
</feature>
<keyword evidence="6 7" id="KW-0067">ATP-binding</keyword>
<reference evidence="11" key="1">
    <citation type="journal article" date="2019" name="Int. J. Syst. Evol. Microbiol.">
        <title>The Global Catalogue of Microorganisms (GCM) 10K type strain sequencing project: providing services to taxonomists for standard genome sequencing and annotation.</title>
        <authorList>
            <consortium name="The Broad Institute Genomics Platform"/>
            <consortium name="The Broad Institute Genome Sequencing Center for Infectious Disease"/>
            <person name="Wu L."/>
            <person name="Ma J."/>
        </authorList>
    </citation>
    <scope>NUCLEOTIDE SEQUENCE [LARGE SCALE GENOMIC DNA]</scope>
    <source>
        <strain evidence="11">JCM 4733</strain>
    </source>
</reference>
<dbReference type="PROSITE" id="PS50206">
    <property type="entry name" value="RHODANESE_3"/>
    <property type="match status" value="1"/>
</dbReference>
<dbReference type="PROSITE" id="PS50011">
    <property type="entry name" value="PROTEIN_KINASE_DOM"/>
    <property type="match status" value="1"/>
</dbReference>
<dbReference type="Pfam" id="PF00069">
    <property type="entry name" value="Pkinase"/>
    <property type="match status" value="1"/>
</dbReference>
<evidence type="ECO:0000313" key="10">
    <source>
        <dbReference type="EMBL" id="GHA72208.1"/>
    </source>
</evidence>
<dbReference type="PANTHER" id="PTHR43289:SF34">
    <property type="entry name" value="SERINE_THREONINE-PROTEIN KINASE YBDM-RELATED"/>
    <property type="match status" value="1"/>
</dbReference>
<protein>
    <recommendedName>
        <fullName evidence="12">Non-specific serine/threonine protein kinase</fullName>
    </recommendedName>
</protein>
<evidence type="ECO:0008006" key="12">
    <source>
        <dbReference type="Google" id="ProtNLM"/>
    </source>
</evidence>
<proteinExistence type="inferred from homology"/>
<evidence type="ECO:0000256" key="1">
    <source>
        <dbReference type="ARBA" id="ARBA00010062"/>
    </source>
</evidence>